<evidence type="ECO:0000256" key="14">
    <source>
        <dbReference type="ARBA" id="ARBA00045077"/>
    </source>
</evidence>
<reference evidence="18" key="2">
    <citation type="submission" date="2023-05" db="EMBL/GenBank/DDBJ databases">
        <authorList>
            <consortium name="Lawrence Berkeley National Laboratory"/>
            <person name="Steindorff A."/>
            <person name="Hensen N."/>
            <person name="Bonometti L."/>
            <person name="Westerberg I."/>
            <person name="Brannstrom I.O."/>
            <person name="Guillou S."/>
            <person name="Cros-Aarteil S."/>
            <person name="Calhoun S."/>
            <person name="Haridas S."/>
            <person name="Kuo A."/>
            <person name="Mondo S."/>
            <person name="Pangilinan J."/>
            <person name="Riley R."/>
            <person name="Labutti K."/>
            <person name="Andreopoulos B."/>
            <person name="Lipzen A."/>
            <person name="Chen C."/>
            <person name="Yanf M."/>
            <person name="Daum C."/>
            <person name="Ng V."/>
            <person name="Clum A."/>
            <person name="Ohm R."/>
            <person name="Martin F."/>
            <person name="Silar P."/>
            <person name="Natvig D."/>
            <person name="Lalanne C."/>
            <person name="Gautier V."/>
            <person name="Ament-Velasquez S.L."/>
            <person name="Kruys A."/>
            <person name="Hutchinson M.I."/>
            <person name="Powell A.J."/>
            <person name="Barry K."/>
            <person name="Miller A.N."/>
            <person name="Grigoriev I.V."/>
            <person name="Debuchy R."/>
            <person name="Gladieux P."/>
            <person name="Thoren M.H."/>
            <person name="Johannesson H."/>
        </authorList>
    </citation>
    <scope>NUCLEOTIDE SEQUENCE</scope>
    <source>
        <strain evidence="18">PSN293</strain>
    </source>
</reference>
<comment type="caution">
    <text evidence="18">The sequence shown here is derived from an EMBL/GenBank/DDBJ whole genome shotgun (WGS) entry which is preliminary data.</text>
</comment>
<keyword evidence="7" id="KW-0560">Oxidoreductase</keyword>
<evidence type="ECO:0000256" key="1">
    <source>
        <dbReference type="ARBA" id="ARBA00001973"/>
    </source>
</evidence>
<name>A0AAN7B5F0_9PEZI</name>
<dbReference type="Gene3D" id="2.70.50.70">
    <property type="match status" value="1"/>
</dbReference>
<dbReference type="GO" id="GO:0046872">
    <property type="term" value="F:metal ion binding"/>
    <property type="evidence" value="ECO:0007669"/>
    <property type="project" value="UniProtKB-KW"/>
</dbReference>
<accession>A0AAN7B5F0</accession>
<feature type="signal peptide" evidence="16">
    <location>
        <begin position="1"/>
        <end position="23"/>
    </location>
</feature>
<keyword evidence="12" id="KW-0624">Polysaccharide degradation</keyword>
<feature type="domain" description="Auxiliary Activity family 9 catalytic" evidence="17">
    <location>
        <begin position="24"/>
        <end position="237"/>
    </location>
</feature>
<dbReference type="EC" id="1.14.99.56" evidence="15"/>
<comment type="catalytic activity">
    <reaction evidence="14">
        <text>[(1-&gt;4)-beta-D-glucosyl]n+m + reduced acceptor + O2 = 4-dehydro-beta-D-glucosyl-[(1-&gt;4)-beta-D-glucosyl]n-1 + [(1-&gt;4)-beta-D-glucosyl]m + acceptor + H2O.</text>
        <dbReference type="EC" id="1.14.99.56"/>
    </reaction>
</comment>
<keyword evidence="9" id="KW-0503">Monooxygenase</keyword>
<dbReference type="PANTHER" id="PTHR33353:SF34">
    <property type="entry name" value="ENDO-BETA-1,4-GLUCANASE D"/>
    <property type="match status" value="1"/>
</dbReference>
<dbReference type="Pfam" id="PF03443">
    <property type="entry name" value="AA9"/>
    <property type="match status" value="1"/>
</dbReference>
<reference evidence="18" key="1">
    <citation type="journal article" date="2023" name="Mol. Phylogenet. Evol.">
        <title>Genome-scale phylogeny and comparative genomics of the fungal order Sordariales.</title>
        <authorList>
            <person name="Hensen N."/>
            <person name="Bonometti L."/>
            <person name="Westerberg I."/>
            <person name="Brannstrom I.O."/>
            <person name="Guillou S."/>
            <person name="Cros-Aarteil S."/>
            <person name="Calhoun S."/>
            <person name="Haridas S."/>
            <person name="Kuo A."/>
            <person name="Mondo S."/>
            <person name="Pangilinan J."/>
            <person name="Riley R."/>
            <person name="LaButti K."/>
            <person name="Andreopoulos B."/>
            <person name="Lipzen A."/>
            <person name="Chen C."/>
            <person name="Yan M."/>
            <person name="Daum C."/>
            <person name="Ng V."/>
            <person name="Clum A."/>
            <person name="Steindorff A."/>
            <person name="Ohm R.A."/>
            <person name="Martin F."/>
            <person name="Silar P."/>
            <person name="Natvig D.O."/>
            <person name="Lalanne C."/>
            <person name="Gautier V."/>
            <person name="Ament-Velasquez S.L."/>
            <person name="Kruys A."/>
            <person name="Hutchinson M.I."/>
            <person name="Powell A.J."/>
            <person name="Barry K."/>
            <person name="Miller A.N."/>
            <person name="Grigoriev I.V."/>
            <person name="Debuchy R."/>
            <person name="Gladieux P."/>
            <person name="Hiltunen Thoren M."/>
            <person name="Johannesson H."/>
        </authorList>
    </citation>
    <scope>NUCLEOTIDE SEQUENCE</scope>
    <source>
        <strain evidence="18">PSN293</strain>
    </source>
</reference>
<gene>
    <name evidence="18" type="ORF">QBC37DRAFT_171775</name>
</gene>
<evidence type="ECO:0000256" key="6">
    <source>
        <dbReference type="ARBA" id="ARBA00023001"/>
    </source>
</evidence>
<comment type="cofactor">
    <cofactor evidence="1">
        <name>Cu(2+)</name>
        <dbReference type="ChEBI" id="CHEBI:29036"/>
    </cofactor>
</comment>
<evidence type="ECO:0000256" key="12">
    <source>
        <dbReference type="ARBA" id="ARBA00023326"/>
    </source>
</evidence>
<keyword evidence="6" id="KW-0136">Cellulose degradation</keyword>
<evidence type="ECO:0000256" key="4">
    <source>
        <dbReference type="ARBA" id="ARBA00022723"/>
    </source>
</evidence>
<evidence type="ECO:0000256" key="13">
    <source>
        <dbReference type="ARBA" id="ARBA00044502"/>
    </source>
</evidence>
<protein>
    <recommendedName>
        <fullName evidence="15">lytic cellulose monooxygenase (C4-dehydrogenating)</fullName>
        <ecNumber evidence="15">1.14.99.56</ecNumber>
    </recommendedName>
</protein>
<dbReference type="GO" id="GO:0005576">
    <property type="term" value="C:extracellular region"/>
    <property type="evidence" value="ECO:0007669"/>
    <property type="project" value="UniProtKB-SubCell"/>
</dbReference>
<comment type="subcellular location">
    <subcellularLocation>
        <location evidence="2">Secreted</location>
    </subcellularLocation>
</comment>
<dbReference type="EMBL" id="MU858108">
    <property type="protein sequence ID" value="KAK4213456.1"/>
    <property type="molecule type" value="Genomic_DNA"/>
</dbReference>
<evidence type="ECO:0000256" key="5">
    <source>
        <dbReference type="ARBA" id="ARBA00022729"/>
    </source>
</evidence>
<dbReference type="Proteomes" id="UP001301769">
    <property type="component" value="Unassembled WGS sequence"/>
</dbReference>
<keyword evidence="5 16" id="KW-0732">Signal</keyword>
<keyword evidence="3" id="KW-0964">Secreted</keyword>
<dbReference type="PANTHER" id="PTHR33353">
    <property type="entry name" value="PUTATIVE (AFU_ORTHOLOGUE AFUA_1G12560)-RELATED"/>
    <property type="match status" value="1"/>
</dbReference>
<dbReference type="GO" id="GO:0016787">
    <property type="term" value="F:hydrolase activity"/>
    <property type="evidence" value="ECO:0007669"/>
    <property type="project" value="UniProtKB-KW"/>
</dbReference>
<dbReference type="GO" id="GO:0030245">
    <property type="term" value="P:cellulose catabolic process"/>
    <property type="evidence" value="ECO:0007669"/>
    <property type="project" value="UniProtKB-KW"/>
</dbReference>
<evidence type="ECO:0000313" key="19">
    <source>
        <dbReference type="Proteomes" id="UP001301769"/>
    </source>
</evidence>
<evidence type="ECO:0000256" key="15">
    <source>
        <dbReference type="ARBA" id="ARBA00047174"/>
    </source>
</evidence>
<keyword evidence="19" id="KW-1185">Reference proteome</keyword>
<feature type="chain" id="PRO_5042937017" description="lytic cellulose monooxygenase (C4-dehydrogenating)" evidence="16">
    <location>
        <begin position="24"/>
        <end position="252"/>
    </location>
</feature>
<evidence type="ECO:0000256" key="10">
    <source>
        <dbReference type="ARBA" id="ARBA00023157"/>
    </source>
</evidence>
<keyword evidence="18" id="KW-0378">Hydrolase</keyword>
<evidence type="ECO:0000256" key="3">
    <source>
        <dbReference type="ARBA" id="ARBA00022525"/>
    </source>
</evidence>
<evidence type="ECO:0000256" key="11">
    <source>
        <dbReference type="ARBA" id="ARBA00023277"/>
    </source>
</evidence>
<dbReference type="InterPro" id="IPR005103">
    <property type="entry name" value="AA9_LPMO"/>
</dbReference>
<keyword evidence="4" id="KW-0479">Metal-binding</keyword>
<organism evidence="18 19">
    <name type="scientific">Rhypophila decipiens</name>
    <dbReference type="NCBI Taxonomy" id="261697"/>
    <lineage>
        <taxon>Eukaryota</taxon>
        <taxon>Fungi</taxon>
        <taxon>Dikarya</taxon>
        <taxon>Ascomycota</taxon>
        <taxon>Pezizomycotina</taxon>
        <taxon>Sordariomycetes</taxon>
        <taxon>Sordariomycetidae</taxon>
        <taxon>Sordariales</taxon>
        <taxon>Naviculisporaceae</taxon>
        <taxon>Rhypophila</taxon>
    </lineage>
</organism>
<evidence type="ECO:0000256" key="9">
    <source>
        <dbReference type="ARBA" id="ARBA00023033"/>
    </source>
</evidence>
<dbReference type="AlphaFoldDB" id="A0AAN7B5F0"/>
<keyword evidence="11" id="KW-0119">Carbohydrate metabolism</keyword>
<sequence>MHSNSLLLAAATSVSFLADLASAHGFVTGVRVNEGTWFPGADPVWYYYPQGAPATTGWNSLNQDLGFVSPSDFGSNNIACHKSATPGKLYINANAGDSLTIYWNTWPGDSHKGPVINYLAQCNGECTNANAGSLSFTKFDAQGYSSGTWATDRITAPNNFTTTVRIPPRLRPGNYVLRHEIIALHGAGSDNGAQNYPQCLNVKIGGGGSVSLPGGTPGNRLYTRSDPGIRFNLYTNNINYPIPGPALWTGAN</sequence>
<dbReference type="InterPro" id="IPR049892">
    <property type="entry name" value="AA9"/>
</dbReference>
<keyword evidence="8" id="KW-0186">Copper</keyword>
<proteinExistence type="inferred from homology"/>
<dbReference type="CDD" id="cd21175">
    <property type="entry name" value="LPMO_AA9"/>
    <property type="match status" value="1"/>
</dbReference>
<evidence type="ECO:0000256" key="7">
    <source>
        <dbReference type="ARBA" id="ARBA00023002"/>
    </source>
</evidence>
<comment type="similarity">
    <text evidence="13">Belongs to the polysaccharide monooxygenase AA9 family.</text>
</comment>
<keyword evidence="10" id="KW-1015">Disulfide bond</keyword>
<evidence type="ECO:0000256" key="8">
    <source>
        <dbReference type="ARBA" id="ARBA00023008"/>
    </source>
</evidence>
<dbReference type="GO" id="GO:0004497">
    <property type="term" value="F:monooxygenase activity"/>
    <property type="evidence" value="ECO:0007669"/>
    <property type="project" value="UniProtKB-KW"/>
</dbReference>
<evidence type="ECO:0000313" key="18">
    <source>
        <dbReference type="EMBL" id="KAK4213456.1"/>
    </source>
</evidence>
<evidence type="ECO:0000259" key="17">
    <source>
        <dbReference type="Pfam" id="PF03443"/>
    </source>
</evidence>
<evidence type="ECO:0000256" key="2">
    <source>
        <dbReference type="ARBA" id="ARBA00004613"/>
    </source>
</evidence>
<evidence type="ECO:0000256" key="16">
    <source>
        <dbReference type="SAM" id="SignalP"/>
    </source>
</evidence>